<keyword evidence="2" id="KW-0489">Methyltransferase</keyword>
<dbReference type="SUPFAM" id="SSF53335">
    <property type="entry name" value="S-adenosyl-L-methionine-dependent methyltransferases"/>
    <property type="match status" value="1"/>
</dbReference>
<sequence length="244" mass="28162">MKQNIYDDSGFFDEYGKMPRSKEGLHAAGEWHVLKTMFPDFENKNVLDLGCGYGWHCIYAMQHGASNVIGVDLSEKMIRKAKENSAGLDIDYRQMAIEDVDFATEEFDIVISSLALHYVKDLKNVFKKVNHFLKRGGSFTFSMEHPIFTARAEQDWYMNEQGTRLHWPVDHYQQEGRRNAMFLGHEVIKYHRTMETLLNGIIAAGFTINRIAEPKPSDVVSEEFPEMKDESRRPVFILISATKN</sequence>
<dbReference type="GO" id="GO:0032259">
    <property type="term" value="P:methylation"/>
    <property type="evidence" value="ECO:0007669"/>
    <property type="project" value="UniProtKB-KW"/>
</dbReference>
<dbReference type="PANTHER" id="PTHR43861:SF1">
    <property type="entry name" value="TRANS-ACONITATE 2-METHYLTRANSFERASE"/>
    <property type="match status" value="1"/>
</dbReference>
<dbReference type="InterPro" id="IPR013216">
    <property type="entry name" value="Methyltransf_11"/>
</dbReference>
<dbReference type="Gene3D" id="3.40.50.150">
    <property type="entry name" value="Vaccinia Virus protein VP39"/>
    <property type="match status" value="1"/>
</dbReference>
<gene>
    <name evidence="2" type="primary">bioC</name>
    <name evidence="2" type="ORF">NCTC11388_01405</name>
</gene>
<evidence type="ECO:0000259" key="1">
    <source>
        <dbReference type="Pfam" id="PF08241"/>
    </source>
</evidence>
<dbReference type="AlphaFoldDB" id="A0A380BQ83"/>
<organism evidence="2 3">
    <name type="scientific">Sphingobacterium spiritivorum</name>
    <name type="common">Flavobacterium spiritivorum</name>
    <dbReference type="NCBI Taxonomy" id="258"/>
    <lineage>
        <taxon>Bacteria</taxon>
        <taxon>Pseudomonadati</taxon>
        <taxon>Bacteroidota</taxon>
        <taxon>Sphingobacteriia</taxon>
        <taxon>Sphingobacteriales</taxon>
        <taxon>Sphingobacteriaceae</taxon>
        <taxon>Sphingobacterium</taxon>
    </lineage>
</organism>
<protein>
    <submittedName>
        <fullName evidence="2">Malonyl-CoA O-methyltransferase BioC</fullName>
        <ecNumber evidence="2">2.1.1.197</ecNumber>
    </submittedName>
</protein>
<proteinExistence type="predicted"/>
<dbReference type="Proteomes" id="UP000254893">
    <property type="component" value="Unassembled WGS sequence"/>
</dbReference>
<evidence type="ECO:0000313" key="2">
    <source>
        <dbReference type="EMBL" id="SUJ04566.1"/>
    </source>
</evidence>
<dbReference type="CDD" id="cd02440">
    <property type="entry name" value="AdoMet_MTases"/>
    <property type="match status" value="1"/>
</dbReference>
<dbReference type="PANTHER" id="PTHR43861">
    <property type="entry name" value="TRANS-ACONITATE 2-METHYLTRANSFERASE-RELATED"/>
    <property type="match status" value="1"/>
</dbReference>
<dbReference type="EC" id="2.1.1.197" evidence="2"/>
<accession>A0A380BQ83</accession>
<reference evidence="2 3" key="1">
    <citation type="submission" date="2018-06" db="EMBL/GenBank/DDBJ databases">
        <authorList>
            <consortium name="Pathogen Informatics"/>
            <person name="Doyle S."/>
        </authorList>
    </citation>
    <scope>NUCLEOTIDE SEQUENCE [LARGE SCALE GENOMIC DNA]</scope>
    <source>
        <strain evidence="2 3">NCTC11388</strain>
    </source>
</reference>
<name>A0A380BQ83_SPHSI</name>
<dbReference type="Pfam" id="PF08241">
    <property type="entry name" value="Methyltransf_11"/>
    <property type="match status" value="1"/>
</dbReference>
<dbReference type="GO" id="GO:0008757">
    <property type="term" value="F:S-adenosylmethionine-dependent methyltransferase activity"/>
    <property type="evidence" value="ECO:0007669"/>
    <property type="project" value="InterPro"/>
</dbReference>
<evidence type="ECO:0000313" key="3">
    <source>
        <dbReference type="Proteomes" id="UP000254893"/>
    </source>
</evidence>
<dbReference type="EMBL" id="UGYW01000002">
    <property type="protein sequence ID" value="SUJ04566.1"/>
    <property type="molecule type" value="Genomic_DNA"/>
</dbReference>
<dbReference type="GO" id="GO:0102130">
    <property type="term" value="F:malonyl-CoA methyltransferase activity"/>
    <property type="evidence" value="ECO:0007669"/>
    <property type="project" value="UniProtKB-EC"/>
</dbReference>
<dbReference type="RefSeq" id="WP_115169605.1">
    <property type="nucleotide sequence ID" value="NZ_UGYW01000002.1"/>
</dbReference>
<feature type="domain" description="Methyltransferase type 11" evidence="1">
    <location>
        <begin position="47"/>
        <end position="140"/>
    </location>
</feature>
<keyword evidence="2" id="KW-0808">Transferase</keyword>
<dbReference type="InterPro" id="IPR029063">
    <property type="entry name" value="SAM-dependent_MTases_sf"/>
</dbReference>